<accession>A0A0M8PBU6</accession>
<feature type="compositionally biased region" description="Polar residues" evidence="1">
    <location>
        <begin position="72"/>
        <end position="81"/>
    </location>
</feature>
<organism evidence="2 3">
    <name type="scientific">Penicillium nordicum</name>
    <dbReference type="NCBI Taxonomy" id="229535"/>
    <lineage>
        <taxon>Eukaryota</taxon>
        <taxon>Fungi</taxon>
        <taxon>Dikarya</taxon>
        <taxon>Ascomycota</taxon>
        <taxon>Pezizomycotina</taxon>
        <taxon>Eurotiomycetes</taxon>
        <taxon>Eurotiomycetidae</taxon>
        <taxon>Eurotiales</taxon>
        <taxon>Aspergillaceae</taxon>
        <taxon>Penicillium</taxon>
    </lineage>
</organism>
<evidence type="ECO:0000313" key="3">
    <source>
        <dbReference type="Proteomes" id="UP000037696"/>
    </source>
</evidence>
<dbReference type="Proteomes" id="UP000037696">
    <property type="component" value="Unassembled WGS sequence"/>
</dbReference>
<dbReference type="AlphaFoldDB" id="A0A0M8PBU6"/>
<proteinExistence type="predicted"/>
<sequence length="91" mass="10216">MFQFKSITFAIVGVSTSEMKPQHLVSERQYHTKIYFCPSTNWPLEALAPGPARNDRPQSDHCIQSITFISVSPGDLSTNHPMTDHQEEAPS</sequence>
<gene>
    <name evidence="2" type="ORF">ACN38_g4577</name>
</gene>
<feature type="compositionally biased region" description="Basic and acidic residues" evidence="1">
    <location>
        <begin position="82"/>
        <end position="91"/>
    </location>
</feature>
<comment type="caution">
    <text evidence="2">The sequence shown here is derived from an EMBL/GenBank/DDBJ whole genome shotgun (WGS) entry which is preliminary data.</text>
</comment>
<keyword evidence="3" id="KW-1185">Reference proteome</keyword>
<protein>
    <submittedName>
        <fullName evidence="2">Uncharacterized protein</fullName>
    </submittedName>
</protein>
<name>A0A0M8PBU6_9EURO</name>
<evidence type="ECO:0000256" key="1">
    <source>
        <dbReference type="SAM" id="MobiDB-lite"/>
    </source>
</evidence>
<evidence type="ECO:0000313" key="2">
    <source>
        <dbReference type="EMBL" id="KOS44510.1"/>
    </source>
</evidence>
<dbReference type="EMBL" id="LHQQ01000059">
    <property type="protein sequence ID" value="KOS44510.1"/>
    <property type="molecule type" value="Genomic_DNA"/>
</dbReference>
<reference evidence="2 3" key="1">
    <citation type="submission" date="2015-08" db="EMBL/GenBank/DDBJ databases">
        <title>Genome sequencing of Penicillium nordicum.</title>
        <authorList>
            <person name="Nguyen H.D."/>
            <person name="Seifert K.A."/>
        </authorList>
    </citation>
    <scope>NUCLEOTIDE SEQUENCE [LARGE SCALE GENOMIC DNA]</scope>
    <source>
        <strain evidence="2 3">DAOMC 185683</strain>
    </source>
</reference>
<feature type="region of interest" description="Disordered" evidence="1">
    <location>
        <begin position="72"/>
        <end position="91"/>
    </location>
</feature>